<sequence length="652" mass="70952">MGLYYFANYRIIYCLFSKRGKKALHASMRRCPVPLKREVYPMTRLSIETPSSAEVVLRGLYRDIERRISASSPGLCPIDMSLSFLRLCHAQTCGKCVPCRIGLGQLATLIESVMNRTATLETIDRIERTAKVIADSADCAIGYEAAVMVLKGVKGFRDDYEEHILRGRCITGLTHPVPCVSVCPAHVDVPGYIALIREKRYDEAVALIRKDNPFPGVCGYVCEHPCEIHCRRRMVDDAVNICGLKRFAIDHSKPAAPPKSAKPTGRTVAIIGGGPGGLTAAYYLSLMGHSCTIFEQRPQLGGMLRYGIPDYRLPPEILDRDISHILWTGIDVHTGISIGKDVGIENIQKDYDAVYIAIGAHSDKKLRIEGEDAKNVISAVSMLRGIGENIIPDFTDKRICVIGGGNVSMDATRTAKRLGAASVICLYRRRVEDMTALPEEISAAMAEGCEIRPLEAPDHIEKDGDGKVAALWTRPQIIGKYGHDGRPRPGNAATDLTRIPCDYVIVAIGQSIVTKPFEQIGVATDHGAIKAERSSAVPGLNNIFAGGDAVSGPATVIRAIAAGKVAAANIDAFLGFDHKISVDIEIPPAHFTNTPPCGRINLKYHGRPDCSGDFSLPVEGMTAEEARQEASRCLRCDHFGFGSFKGGRQTEW</sequence>
<dbReference type="Pfam" id="PF10589">
    <property type="entry name" value="NADH_4Fe-4S"/>
    <property type="match status" value="1"/>
</dbReference>
<dbReference type="Proteomes" id="UP000007093">
    <property type="component" value="Chromosome"/>
</dbReference>
<dbReference type="STRING" id="568816.Acin_2258"/>
<dbReference type="SMART" id="SM00928">
    <property type="entry name" value="NADH_4Fe-4S"/>
    <property type="match status" value="1"/>
</dbReference>
<feature type="domain" description="NADH-ubiquinone oxidoreductase 51kDa subunit iron-sulphur binding" evidence="1">
    <location>
        <begin position="78"/>
        <end position="123"/>
    </location>
</feature>
<evidence type="ECO:0000313" key="3">
    <source>
        <dbReference type="Proteomes" id="UP000007093"/>
    </source>
</evidence>
<dbReference type="HOGENOM" id="CLU_000422_3_4_9"/>
<dbReference type="InterPro" id="IPR023753">
    <property type="entry name" value="FAD/NAD-binding_dom"/>
</dbReference>
<dbReference type="SUPFAM" id="SSF140490">
    <property type="entry name" value="Nqo1C-terminal domain-like"/>
    <property type="match status" value="1"/>
</dbReference>
<dbReference type="Gene3D" id="3.50.50.100">
    <property type="match status" value="1"/>
</dbReference>
<dbReference type="PANTHER" id="PTHR42783">
    <property type="entry name" value="GLUTAMATE SYNTHASE [NADPH] SMALL CHAIN"/>
    <property type="match status" value="1"/>
</dbReference>
<dbReference type="eggNOG" id="COG1894">
    <property type="taxonomic scope" value="Bacteria"/>
</dbReference>
<dbReference type="Gene3D" id="1.10.1060.10">
    <property type="entry name" value="Alpha-helical ferredoxin"/>
    <property type="match status" value="1"/>
</dbReference>
<dbReference type="eggNOG" id="COG0493">
    <property type="taxonomic scope" value="Bacteria"/>
</dbReference>
<dbReference type="PRINTS" id="PR00419">
    <property type="entry name" value="ADXRDTASE"/>
</dbReference>
<proteinExistence type="predicted"/>
<dbReference type="InterPro" id="IPR036188">
    <property type="entry name" value="FAD/NAD-bd_sf"/>
</dbReference>
<evidence type="ECO:0000313" key="2">
    <source>
        <dbReference type="EMBL" id="AEQ23453.1"/>
    </source>
</evidence>
<reference evidence="2 3" key="1">
    <citation type="journal article" date="2011" name="J. Bacteriol.">
        <title>Complete genome sequence of Acidaminococcus intestini RYC-MR95, a Gram-negative bacterium from the phylum Firmicutes.</title>
        <authorList>
            <person name="D'Auria G."/>
            <person name="Galan J.C."/>
            <person name="Rodriguez-Alcayna M."/>
            <person name="Moya A."/>
            <person name="Baquero F."/>
            <person name="Latorre A."/>
        </authorList>
    </citation>
    <scope>NUCLEOTIDE SEQUENCE [LARGE SCALE GENOMIC DNA]</scope>
    <source>
        <strain evidence="2 3">RyC-MR95</strain>
    </source>
</reference>
<keyword evidence="3" id="KW-1185">Reference proteome</keyword>
<dbReference type="InterPro" id="IPR037207">
    <property type="entry name" value="Nuop51_4Fe4S-bd_sf"/>
</dbReference>
<dbReference type="EMBL" id="CP003058">
    <property type="protein sequence ID" value="AEQ23453.1"/>
    <property type="molecule type" value="Genomic_DNA"/>
</dbReference>
<dbReference type="Gene3D" id="3.50.50.60">
    <property type="entry name" value="FAD/NAD(P)-binding domain"/>
    <property type="match status" value="2"/>
</dbReference>
<dbReference type="GO" id="GO:0051539">
    <property type="term" value="F:4 iron, 4 sulfur cluster binding"/>
    <property type="evidence" value="ECO:0007669"/>
    <property type="project" value="InterPro"/>
</dbReference>
<dbReference type="SUPFAM" id="SSF46548">
    <property type="entry name" value="alpha-helical ferredoxin"/>
    <property type="match status" value="1"/>
</dbReference>
<dbReference type="SUPFAM" id="SSF51971">
    <property type="entry name" value="Nucleotide-binding domain"/>
    <property type="match status" value="2"/>
</dbReference>
<dbReference type="PANTHER" id="PTHR42783:SF3">
    <property type="entry name" value="GLUTAMATE SYNTHASE [NADPH] SMALL CHAIN-RELATED"/>
    <property type="match status" value="1"/>
</dbReference>
<dbReference type="Pfam" id="PF14691">
    <property type="entry name" value="Fer4_20"/>
    <property type="match status" value="1"/>
</dbReference>
<evidence type="ECO:0000259" key="1">
    <source>
        <dbReference type="SMART" id="SM00928"/>
    </source>
</evidence>
<dbReference type="InterPro" id="IPR009051">
    <property type="entry name" value="Helical_ferredxn"/>
</dbReference>
<organism evidence="2 3">
    <name type="scientific">Acidaminococcus intestini (strain RyC-MR95)</name>
    <dbReference type="NCBI Taxonomy" id="568816"/>
    <lineage>
        <taxon>Bacteria</taxon>
        <taxon>Bacillati</taxon>
        <taxon>Bacillota</taxon>
        <taxon>Negativicutes</taxon>
        <taxon>Acidaminococcales</taxon>
        <taxon>Acidaminococcaceae</taxon>
        <taxon>Acidaminococcus</taxon>
    </lineage>
</organism>
<dbReference type="Pfam" id="PF07992">
    <property type="entry name" value="Pyr_redox_2"/>
    <property type="match status" value="1"/>
</dbReference>
<gene>
    <name evidence="2" type="ordered locus">Acin_2258</name>
</gene>
<dbReference type="GO" id="GO:0016491">
    <property type="term" value="F:oxidoreductase activity"/>
    <property type="evidence" value="ECO:0007669"/>
    <property type="project" value="InterPro"/>
</dbReference>
<accession>G4Q6G3</accession>
<dbReference type="AlphaFoldDB" id="G4Q6G3"/>
<dbReference type="Gene3D" id="1.20.1440.230">
    <property type="entry name" value="NADH-ubiquinone oxidoreductase 51kDa subunit, iron-sulphur binding domain"/>
    <property type="match status" value="1"/>
</dbReference>
<dbReference type="PATRIC" id="fig|568816.4.peg.2188"/>
<dbReference type="KEGG" id="ain:Acin_2258"/>
<name>G4Q6G3_ACIIR</name>
<dbReference type="InParanoid" id="G4Q6G3"/>
<dbReference type="InterPro" id="IPR019575">
    <property type="entry name" value="Nuop51_4Fe4S-bd"/>
</dbReference>
<dbReference type="NCBIfam" id="NF009410">
    <property type="entry name" value="PRK12771.1"/>
    <property type="match status" value="1"/>
</dbReference>
<protein>
    <submittedName>
        <fullName evidence="2">Pyridine nucleotide-disulfide oxidoreductase</fullName>
    </submittedName>
</protein>
<dbReference type="InterPro" id="IPR028261">
    <property type="entry name" value="DPD_II"/>
</dbReference>